<feature type="transmembrane region" description="Helical" evidence="1">
    <location>
        <begin position="41"/>
        <end position="63"/>
    </location>
</feature>
<feature type="transmembrane region" description="Helical" evidence="1">
    <location>
        <begin position="99"/>
        <end position="117"/>
    </location>
</feature>
<dbReference type="EMBL" id="NHNI01000002">
    <property type="protein sequence ID" value="OZY84865.1"/>
    <property type="molecule type" value="Genomic_DNA"/>
</dbReference>
<protein>
    <submittedName>
        <fullName evidence="2">Regulator SirB</fullName>
    </submittedName>
</protein>
<accession>A0A266Q4U1</accession>
<dbReference type="PIRSF" id="PIRSF005610">
    <property type="entry name" value="SirB"/>
    <property type="match status" value="1"/>
</dbReference>
<dbReference type="GO" id="GO:0005886">
    <property type="term" value="C:plasma membrane"/>
    <property type="evidence" value="ECO:0007669"/>
    <property type="project" value="TreeGrafter"/>
</dbReference>
<proteinExistence type="predicted"/>
<dbReference type="Pfam" id="PF04247">
    <property type="entry name" value="SirB"/>
    <property type="match status" value="1"/>
</dbReference>
<name>A0A266Q4U1_9GAMM</name>
<evidence type="ECO:0000313" key="3">
    <source>
        <dbReference type="Proteomes" id="UP000216101"/>
    </source>
</evidence>
<evidence type="ECO:0000256" key="1">
    <source>
        <dbReference type="SAM" id="Phobius"/>
    </source>
</evidence>
<feature type="transmembrane region" description="Helical" evidence="1">
    <location>
        <begin position="69"/>
        <end position="87"/>
    </location>
</feature>
<evidence type="ECO:0000313" key="2">
    <source>
        <dbReference type="EMBL" id="OZY84865.1"/>
    </source>
</evidence>
<reference evidence="3" key="1">
    <citation type="submission" date="2017-05" db="EMBL/GenBank/DDBJ databases">
        <authorList>
            <person name="Barney B.M."/>
        </authorList>
    </citation>
    <scope>NUCLEOTIDE SEQUENCE [LARGE SCALE GENOMIC DNA]</scope>
    <source>
        <strain evidence="3">PSBB022</strain>
    </source>
</reference>
<sequence length="125" mass="13779">MYIALKHLHLTFVALALLIFFIRGVLLFIHSPLLNKKLLKIAPHIINTIMLVSGILLAVSLGMKPGEHPWLMAKLIGLVVFIILGVGAFKVRNVLLQKILWVDALVVFAYIVSVAITKSPMGFLG</sequence>
<dbReference type="Proteomes" id="UP000216101">
    <property type="component" value="Unassembled WGS sequence"/>
</dbReference>
<keyword evidence="1" id="KW-0472">Membrane</keyword>
<dbReference type="PANTHER" id="PTHR39594:SF1">
    <property type="entry name" value="PROTEIN YCHQ"/>
    <property type="match status" value="1"/>
</dbReference>
<feature type="transmembrane region" description="Helical" evidence="1">
    <location>
        <begin position="12"/>
        <end position="29"/>
    </location>
</feature>
<organism evidence="2 3">
    <name type="scientific">Cellvibrio mixtus</name>
    <dbReference type="NCBI Taxonomy" id="39650"/>
    <lineage>
        <taxon>Bacteria</taxon>
        <taxon>Pseudomonadati</taxon>
        <taxon>Pseudomonadota</taxon>
        <taxon>Gammaproteobacteria</taxon>
        <taxon>Cellvibrionales</taxon>
        <taxon>Cellvibrionaceae</taxon>
        <taxon>Cellvibrio</taxon>
    </lineage>
</organism>
<dbReference type="RefSeq" id="WP_094985857.1">
    <property type="nucleotide sequence ID" value="NZ_NHNI01000002.1"/>
</dbReference>
<gene>
    <name evidence="2" type="ORF">CBP51_17030</name>
</gene>
<keyword evidence="1" id="KW-1133">Transmembrane helix</keyword>
<keyword evidence="1" id="KW-0812">Transmembrane</keyword>
<dbReference type="InterPro" id="IPR007360">
    <property type="entry name" value="SirB"/>
</dbReference>
<keyword evidence="3" id="KW-1185">Reference proteome</keyword>
<dbReference type="AlphaFoldDB" id="A0A266Q4U1"/>
<dbReference type="PANTHER" id="PTHR39594">
    <property type="entry name" value="PROTEIN YCHQ"/>
    <property type="match status" value="1"/>
</dbReference>
<comment type="caution">
    <text evidence="2">The sequence shown here is derived from an EMBL/GenBank/DDBJ whole genome shotgun (WGS) entry which is preliminary data.</text>
</comment>